<dbReference type="PANTHER" id="PTHR24188:SF29">
    <property type="entry name" value="GH09064P"/>
    <property type="match status" value="1"/>
</dbReference>
<dbReference type="InterPro" id="IPR002110">
    <property type="entry name" value="Ankyrin_rpt"/>
</dbReference>
<keyword evidence="1" id="KW-0677">Repeat</keyword>
<dbReference type="PROSITE" id="PS50088">
    <property type="entry name" value="ANK_REPEAT"/>
    <property type="match status" value="1"/>
</dbReference>
<dbReference type="EMBL" id="OU895879">
    <property type="protein sequence ID" value="CAG9809245.1"/>
    <property type="molecule type" value="Genomic_DNA"/>
</dbReference>
<gene>
    <name evidence="5" type="ORF">CHIRRI_LOCUS12073</name>
</gene>
<feature type="compositionally biased region" description="Polar residues" evidence="4">
    <location>
        <begin position="1"/>
        <end position="20"/>
    </location>
</feature>
<feature type="repeat" description="ANK" evidence="3">
    <location>
        <begin position="202"/>
        <end position="234"/>
    </location>
</feature>
<keyword evidence="6" id="KW-1185">Reference proteome</keyword>
<feature type="region of interest" description="Disordered" evidence="4">
    <location>
        <begin position="346"/>
        <end position="378"/>
    </location>
</feature>
<protein>
    <submittedName>
        <fullName evidence="5">Uncharacterized protein</fullName>
    </submittedName>
</protein>
<dbReference type="SMART" id="SM00248">
    <property type="entry name" value="ANK"/>
    <property type="match status" value="5"/>
</dbReference>
<evidence type="ECO:0000256" key="1">
    <source>
        <dbReference type="ARBA" id="ARBA00022737"/>
    </source>
</evidence>
<evidence type="ECO:0000313" key="6">
    <source>
        <dbReference type="Proteomes" id="UP001153620"/>
    </source>
</evidence>
<evidence type="ECO:0000256" key="2">
    <source>
        <dbReference type="ARBA" id="ARBA00023043"/>
    </source>
</evidence>
<keyword evidence="2 3" id="KW-0040">ANK repeat</keyword>
<dbReference type="Pfam" id="PF12796">
    <property type="entry name" value="Ank_2"/>
    <property type="match status" value="1"/>
</dbReference>
<evidence type="ECO:0000313" key="5">
    <source>
        <dbReference type="EMBL" id="CAG9809245.1"/>
    </source>
</evidence>
<reference evidence="5" key="1">
    <citation type="submission" date="2022-01" db="EMBL/GenBank/DDBJ databases">
        <authorList>
            <person name="King R."/>
        </authorList>
    </citation>
    <scope>NUCLEOTIDE SEQUENCE</scope>
</reference>
<sequence length="378" mass="43436">MATADNENINTNTDEVTSQVEAEKEEELPIIVSKFEYIKIAKQTTTTVVLEWKYNDDKIDSENPENPEKVFKIVRLKNRNEWETISWTRKSICVMKNLEQNTCYSIKILVMIQMPDKFDVIDSSEVFKCSIQVIPSHKTFVRAIQKSQLHLIKSYLKLMPDYLNLTFKSHSALCLAVKQNDLSIAKYFLDEGTDVNVGIPEIKRTPLHVAVFHGFLEMSDLLISYKADIRAKDIMGLNVAHHAIDSNILEAVEYCIENLGIHTETKDNNGYTLLLRAIVGRADYNIVRYLFDQKASQSVRDNARLSILQHVRMINDQELVDILLNYKPKNKSDAKQKMKHNVQKLIMSRQMKKDETDEETGDESSQAVSALDQSVLFK</sequence>
<dbReference type="OrthoDB" id="194358at2759"/>
<dbReference type="InterPro" id="IPR036770">
    <property type="entry name" value="Ankyrin_rpt-contain_sf"/>
</dbReference>
<feature type="region of interest" description="Disordered" evidence="4">
    <location>
        <begin position="1"/>
        <end position="21"/>
    </location>
</feature>
<accession>A0A9N9WWT9</accession>
<evidence type="ECO:0000256" key="3">
    <source>
        <dbReference type="PROSITE-ProRule" id="PRU00023"/>
    </source>
</evidence>
<dbReference type="PROSITE" id="PS50297">
    <property type="entry name" value="ANK_REP_REGION"/>
    <property type="match status" value="1"/>
</dbReference>
<evidence type="ECO:0000256" key="4">
    <source>
        <dbReference type="SAM" id="MobiDB-lite"/>
    </source>
</evidence>
<dbReference type="Gene3D" id="1.25.40.20">
    <property type="entry name" value="Ankyrin repeat-containing domain"/>
    <property type="match status" value="1"/>
</dbReference>
<dbReference type="Proteomes" id="UP001153620">
    <property type="component" value="Chromosome 3"/>
</dbReference>
<dbReference type="AlphaFoldDB" id="A0A9N9WWT9"/>
<name>A0A9N9WWT9_9DIPT</name>
<dbReference type="PANTHER" id="PTHR24188">
    <property type="entry name" value="ANKYRIN REPEAT PROTEIN"/>
    <property type="match status" value="1"/>
</dbReference>
<reference evidence="5" key="2">
    <citation type="submission" date="2022-10" db="EMBL/GenBank/DDBJ databases">
        <authorList>
            <consortium name="ENA_rothamsted_submissions"/>
            <consortium name="culmorum"/>
            <person name="King R."/>
        </authorList>
    </citation>
    <scope>NUCLEOTIDE SEQUENCE</scope>
</reference>
<organism evidence="5 6">
    <name type="scientific">Chironomus riparius</name>
    <dbReference type="NCBI Taxonomy" id="315576"/>
    <lineage>
        <taxon>Eukaryota</taxon>
        <taxon>Metazoa</taxon>
        <taxon>Ecdysozoa</taxon>
        <taxon>Arthropoda</taxon>
        <taxon>Hexapoda</taxon>
        <taxon>Insecta</taxon>
        <taxon>Pterygota</taxon>
        <taxon>Neoptera</taxon>
        <taxon>Endopterygota</taxon>
        <taxon>Diptera</taxon>
        <taxon>Nematocera</taxon>
        <taxon>Chironomoidea</taxon>
        <taxon>Chironomidae</taxon>
        <taxon>Chironominae</taxon>
        <taxon>Chironomus</taxon>
    </lineage>
</organism>
<proteinExistence type="predicted"/>
<dbReference type="SUPFAM" id="SSF48403">
    <property type="entry name" value="Ankyrin repeat"/>
    <property type="match status" value="1"/>
</dbReference>